<dbReference type="RefSeq" id="WP_171653862.1">
    <property type="nucleotide sequence ID" value="NZ_WHOD01000071.1"/>
</dbReference>
<dbReference type="EMBL" id="WHOD01000071">
    <property type="protein sequence ID" value="NOU95636.1"/>
    <property type="molecule type" value="Genomic_DNA"/>
</dbReference>
<reference evidence="1" key="1">
    <citation type="submission" date="2019-10" db="EMBL/GenBank/DDBJ databases">
        <title>Description of Paenibacillus glebae sp. nov.</title>
        <authorList>
            <person name="Carlier A."/>
            <person name="Qi S."/>
        </authorList>
    </citation>
    <scope>NUCLEOTIDE SEQUENCE</scope>
    <source>
        <strain evidence="1">LMG 31456</strain>
    </source>
</reference>
<evidence type="ECO:0000313" key="2">
    <source>
        <dbReference type="Proteomes" id="UP000641588"/>
    </source>
</evidence>
<dbReference type="Proteomes" id="UP000641588">
    <property type="component" value="Unassembled WGS sequence"/>
</dbReference>
<organism evidence="1 2">
    <name type="scientific">Paenibacillus foliorum</name>
    <dbReference type="NCBI Taxonomy" id="2654974"/>
    <lineage>
        <taxon>Bacteria</taxon>
        <taxon>Bacillati</taxon>
        <taxon>Bacillota</taxon>
        <taxon>Bacilli</taxon>
        <taxon>Bacillales</taxon>
        <taxon>Paenibacillaceae</taxon>
        <taxon>Paenibacillus</taxon>
    </lineage>
</organism>
<sequence>MATIRVYYDYFNDTLSPIWLLLHFGRGGIDWSKEHLYMPIQAPFYRIEAEEIHEDTMSLSILLEDLTINPYEAGYYGIRLDRVLKRIHKQQLLVDPYDIEQFVIQLGDLEEVLQMDVRQHYQT</sequence>
<keyword evidence="2" id="KW-1185">Reference proteome</keyword>
<accession>A0A972GRQ1</accession>
<name>A0A972GRQ1_9BACL</name>
<proteinExistence type="predicted"/>
<comment type="caution">
    <text evidence="1">The sequence shown here is derived from an EMBL/GenBank/DDBJ whole genome shotgun (WGS) entry which is preliminary data.</text>
</comment>
<protein>
    <submittedName>
        <fullName evidence="1">Uncharacterized protein</fullName>
    </submittedName>
</protein>
<dbReference type="AlphaFoldDB" id="A0A972GRQ1"/>
<gene>
    <name evidence="1" type="ORF">GC093_20735</name>
</gene>
<evidence type="ECO:0000313" key="1">
    <source>
        <dbReference type="EMBL" id="NOU95636.1"/>
    </source>
</evidence>